<protein>
    <submittedName>
        <fullName evidence="1">DNA-binding Lrp family transcriptional regulator</fullName>
    </submittedName>
</protein>
<dbReference type="Proteomes" id="UP001565447">
    <property type="component" value="Unassembled WGS sequence"/>
</dbReference>
<dbReference type="EMBL" id="JBGCBD010000002">
    <property type="protein sequence ID" value="MEY9815498.1"/>
    <property type="molecule type" value="Genomic_DNA"/>
</dbReference>
<organism evidence="1 2">
    <name type="scientific">Streptomyces albogriseolus</name>
    <dbReference type="NCBI Taxonomy" id="1887"/>
    <lineage>
        <taxon>Bacteria</taxon>
        <taxon>Bacillati</taxon>
        <taxon>Actinomycetota</taxon>
        <taxon>Actinomycetes</taxon>
        <taxon>Kitasatosporales</taxon>
        <taxon>Streptomycetaceae</taxon>
        <taxon>Streptomyces</taxon>
        <taxon>Streptomyces albogriseolus group</taxon>
    </lineage>
</organism>
<proteinExistence type="predicted"/>
<accession>A0ACC6UVY1</accession>
<reference evidence="1" key="1">
    <citation type="submission" date="2024-07" db="EMBL/GenBank/DDBJ databases">
        <title>Genome sequencing of plant associated microbes to promote plant fitness in Sorghum bicolor and Oryza sativa.</title>
        <authorList>
            <person name="Coleman-Derr D."/>
        </authorList>
    </citation>
    <scope>NUCLEOTIDE SEQUENCE</scope>
    <source>
        <strain evidence="1">SAI-173</strain>
    </source>
</reference>
<keyword evidence="2" id="KW-1185">Reference proteome</keyword>
<name>A0ACC6UVY1_STRAO</name>
<keyword evidence="1" id="KW-0238">DNA-binding</keyword>
<gene>
    <name evidence="1" type="ORF">RKD21_005755</name>
</gene>
<evidence type="ECO:0000313" key="2">
    <source>
        <dbReference type="Proteomes" id="UP001565447"/>
    </source>
</evidence>
<evidence type="ECO:0000313" key="1">
    <source>
        <dbReference type="EMBL" id="MEY9815498.1"/>
    </source>
</evidence>
<comment type="caution">
    <text evidence="1">The sequence shown here is derived from an EMBL/GenBank/DDBJ whole genome shotgun (WGS) entry which is preliminary data.</text>
</comment>
<sequence length="83" mass="8980">MSGPVRPRTRTATPKSTVRRRVARPEDSRKLRTHVVVGPRLLGMEVDAALWLRVPPAQVRAASEALVCGCFGSCVDSLHGMTG</sequence>